<dbReference type="STRING" id="1176587.A8C56_07090"/>
<accession>A0A1A9HZH1</accession>
<feature type="domain" description="HTH araC/xylS-type" evidence="4">
    <location>
        <begin position="192"/>
        <end position="290"/>
    </location>
</feature>
<evidence type="ECO:0000313" key="6">
    <source>
        <dbReference type="Proteomes" id="UP000077667"/>
    </source>
</evidence>
<evidence type="ECO:0000256" key="2">
    <source>
        <dbReference type="ARBA" id="ARBA00023125"/>
    </source>
</evidence>
<dbReference type="InterPro" id="IPR018060">
    <property type="entry name" value="HTH_AraC"/>
</dbReference>
<gene>
    <name evidence="5" type="ORF">A8C56_07090</name>
</gene>
<keyword evidence="6" id="KW-1185">Reference proteome</keyword>
<dbReference type="SUPFAM" id="SSF46689">
    <property type="entry name" value="Homeodomain-like"/>
    <property type="match status" value="2"/>
</dbReference>
<dbReference type="PROSITE" id="PS01124">
    <property type="entry name" value="HTH_ARAC_FAMILY_2"/>
    <property type="match status" value="1"/>
</dbReference>
<dbReference type="InterPro" id="IPR018062">
    <property type="entry name" value="HTH_AraC-typ_CS"/>
</dbReference>
<protein>
    <submittedName>
        <fullName evidence="5">AraC family transcriptional regulator</fullName>
    </submittedName>
</protein>
<dbReference type="SUPFAM" id="SSF51215">
    <property type="entry name" value="Regulatory protein AraC"/>
    <property type="match status" value="1"/>
</dbReference>
<dbReference type="SMART" id="SM00342">
    <property type="entry name" value="HTH_ARAC"/>
    <property type="match status" value="1"/>
</dbReference>
<dbReference type="InterPro" id="IPR020449">
    <property type="entry name" value="Tscrpt_reg_AraC-type_HTH"/>
</dbReference>
<keyword evidence="3" id="KW-0804">Transcription</keyword>
<evidence type="ECO:0000256" key="1">
    <source>
        <dbReference type="ARBA" id="ARBA00023015"/>
    </source>
</evidence>
<organism evidence="5 6">
    <name type="scientific">Niabella ginsenosidivorans</name>
    <dbReference type="NCBI Taxonomy" id="1176587"/>
    <lineage>
        <taxon>Bacteria</taxon>
        <taxon>Pseudomonadati</taxon>
        <taxon>Bacteroidota</taxon>
        <taxon>Chitinophagia</taxon>
        <taxon>Chitinophagales</taxon>
        <taxon>Chitinophagaceae</taxon>
        <taxon>Niabella</taxon>
    </lineage>
</organism>
<evidence type="ECO:0000313" key="5">
    <source>
        <dbReference type="EMBL" id="ANH80776.1"/>
    </source>
</evidence>
<dbReference type="InterPro" id="IPR003313">
    <property type="entry name" value="AraC-bd"/>
</dbReference>
<dbReference type="KEGG" id="nia:A8C56_07090"/>
<dbReference type="InterPro" id="IPR037923">
    <property type="entry name" value="HTH-like"/>
</dbReference>
<dbReference type="RefSeq" id="WP_067753838.1">
    <property type="nucleotide sequence ID" value="NZ_CP015772.1"/>
</dbReference>
<dbReference type="Pfam" id="PF12833">
    <property type="entry name" value="HTH_18"/>
    <property type="match status" value="1"/>
</dbReference>
<reference evidence="5 6" key="1">
    <citation type="submission" date="2016-05" db="EMBL/GenBank/DDBJ databases">
        <title>Niabella ginsenosidivorans BS26 whole genome sequencing.</title>
        <authorList>
            <person name="Im W.T."/>
            <person name="Siddiqi M.Z."/>
        </authorList>
    </citation>
    <scope>NUCLEOTIDE SEQUENCE [LARGE SCALE GENOMIC DNA]</scope>
    <source>
        <strain evidence="5 6">BS26</strain>
    </source>
</reference>
<dbReference type="InterPro" id="IPR009057">
    <property type="entry name" value="Homeodomain-like_sf"/>
</dbReference>
<dbReference type="PANTHER" id="PTHR43280">
    <property type="entry name" value="ARAC-FAMILY TRANSCRIPTIONAL REGULATOR"/>
    <property type="match status" value="1"/>
</dbReference>
<dbReference type="GO" id="GO:0003700">
    <property type="term" value="F:DNA-binding transcription factor activity"/>
    <property type="evidence" value="ECO:0007669"/>
    <property type="project" value="InterPro"/>
</dbReference>
<name>A0A1A9HZH1_9BACT</name>
<dbReference type="PROSITE" id="PS00041">
    <property type="entry name" value="HTH_ARAC_FAMILY_1"/>
    <property type="match status" value="1"/>
</dbReference>
<dbReference type="OrthoDB" id="9782911at2"/>
<evidence type="ECO:0000259" key="4">
    <source>
        <dbReference type="PROSITE" id="PS01124"/>
    </source>
</evidence>
<keyword evidence="1" id="KW-0805">Transcription regulation</keyword>
<sequence>MNNYYKYLPISKVDKSWGLYVVNVGCTRIEKAQAYPPCNHPSHHYFKWDEGRIFDEFQLIYILNGEGLFESRSCPLIPVKPGTLLMLYPFEWHRFKPNDETGWEEYWIGCKGNILQNIYNYHFFPKEAPTYHLGVNESIINLFTDVIEQTQSEKTGYQQLVSGMLLHLLGKLFALSKQIRFDKKNKHEEVINQAMSIMHSNINSCISFEKLAGDFCVSYSLFRKEFKLYTGMSPHQYFIQLKLNKAKMKLLHSDASVKQIADELGFESAYAFSKIFKAKMGCSPNHYKKRFLL</sequence>
<dbReference type="Pfam" id="PF02311">
    <property type="entry name" value="AraC_binding"/>
    <property type="match status" value="1"/>
</dbReference>
<proteinExistence type="predicted"/>
<dbReference type="AlphaFoldDB" id="A0A1A9HZH1"/>
<dbReference type="Gene3D" id="1.10.10.60">
    <property type="entry name" value="Homeodomain-like"/>
    <property type="match status" value="2"/>
</dbReference>
<dbReference type="PANTHER" id="PTHR43280:SF30">
    <property type="entry name" value="MMSAB OPERON REGULATORY PROTEIN"/>
    <property type="match status" value="1"/>
</dbReference>
<dbReference type="PRINTS" id="PR00032">
    <property type="entry name" value="HTHARAC"/>
</dbReference>
<dbReference type="GO" id="GO:0043565">
    <property type="term" value="F:sequence-specific DNA binding"/>
    <property type="evidence" value="ECO:0007669"/>
    <property type="project" value="InterPro"/>
</dbReference>
<keyword evidence="2" id="KW-0238">DNA-binding</keyword>
<dbReference type="Proteomes" id="UP000077667">
    <property type="component" value="Chromosome"/>
</dbReference>
<dbReference type="EMBL" id="CP015772">
    <property type="protein sequence ID" value="ANH80776.1"/>
    <property type="molecule type" value="Genomic_DNA"/>
</dbReference>
<evidence type="ECO:0000256" key="3">
    <source>
        <dbReference type="ARBA" id="ARBA00023163"/>
    </source>
</evidence>